<feature type="compositionally biased region" description="Basic residues" evidence="4">
    <location>
        <begin position="160"/>
        <end position="174"/>
    </location>
</feature>
<dbReference type="InterPro" id="IPR050907">
    <property type="entry name" value="SRSF"/>
</dbReference>
<feature type="compositionally biased region" description="Polar residues" evidence="4">
    <location>
        <begin position="293"/>
        <end position="302"/>
    </location>
</feature>
<evidence type="ECO:0000256" key="1">
    <source>
        <dbReference type="ARBA" id="ARBA00022664"/>
    </source>
</evidence>
<proteinExistence type="predicted"/>
<evidence type="ECO:0000259" key="5">
    <source>
        <dbReference type="PROSITE" id="PS50102"/>
    </source>
</evidence>
<dbReference type="EMBL" id="JADFTS010000005">
    <property type="protein sequence ID" value="KAF9605279.1"/>
    <property type="molecule type" value="Genomic_DNA"/>
</dbReference>
<dbReference type="GO" id="GO:0008380">
    <property type="term" value="P:RNA splicing"/>
    <property type="evidence" value="ECO:0007669"/>
    <property type="project" value="UniProtKB-KW"/>
</dbReference>
<accession>A0A835HTX3</accession>
<sequence length="407" mass="46192">MGRYRSRSRSLSPSRRGSRSPPPPTRRKHYDEPPRDRYRGGGGGGGGRSYRDYGRSSPPTGLLIRNISLGARPEDLRIPFERFGPVKDVYLPKNYYTGEPRGFGFVKYRNAEDAAEAKHQMNHQVIGGREITIVYAEENRKTPQEMRTVPRSSGRYGGGSRRRTPPRSPRRQRRSYSFSPSPPRRESSMCSQIDVAGLVELNYISAKLALAIQTFRFWIVQGSEVPNKIVKTRFSWCYVFELCIKCRDRNHQERDYSPQRSISRSPSPRDEKFRSDSRSPSPRGKAPMRSPSPRGNNRSPIRSPSPMAANRTSMRSPSPRERVPGSARSLSPRGKSRSPTRSDTYRMLTAHITHSFFMSYCVALADDVSLSALPTDGSSIVRVTMKKICNITGQVKAMQFFDHLLRL</sequence>
<dbReference type="PROSITE" id="PS50102">
    <property type="entry name" value="RRM"/>
    <property type="match status" value="1"/>
</dbReference>
<dbReference type="AlphaFoldDB" id="A0A835HTX3"/>
<feature type="region of interest" description="Disordered" evidence="4">
    <location>
        <begin position="1"/>
        <end position="60"/>
    </location>
</feature>
<dbReference type="Pfam" id="PF00076">
    <property type="entry name" value="RRM_1"/>
    <property type="match status" value="1"/>
</dbReference>
<reference evidence="6 7" key="1">
    <citation type="submission" date="2020-10" db="EMBL/GenBank/DDBJ databases">
        <title>The Coptis chinensis genome and diversification of protoberbering-type alkaloids.</title>
        <authorList>
            <person name="Wang B."/>
            <person name="Shu S."/>
            <person name="Song C."/>
            <person name="Liu Y."/>
        </authorList>
    </citation>
    <scope>NUCLEOTIDE SEQUENCE [LARGE SCALE GENOMIC DNA]</scope>
    <source>
        <strain evidence="6">HL-2020</strain>
        <tissue evidence="6">Leaf</tissue>
    </source>
</reference>
<evidence type="ECO:0000256" key="4">
    <source>
        <dbReference type="SAM" id="MobiDB-lite"/>
    </source>
</evidence>
<dbReference type="GO" id="GO:0003723">
    <property type="term" value="F:RNA binding"/>
    <property type="evidence" value="ECO:0007669"/>
    <property type="project" value="UniProtKB-UniRule"/>
</dbReference>
<dbReference type="Gene3D" id="3.30.70.330">
    <property type="match status" value="1"/>
</dbReference>
<protein>
    <recommendedName>
        <fullName evidence="5">RRM domain-containing protein</fullName>
    </recommendedName>
</protein>
<evidence type="ECO:0000256" key="3">
    <source>
        <dbReference type="PROSITE-ProRule" id="PRU00176"/>
    </source>
</evidence>
<evidence type="ECO:0000313" key="7">
    <source>
        <dbReference type="Proteomes" id="UP000631114"/>
    </source>
</evidence>
<evidence type="ECO:0000313" key="6">
    <source>
        <dbReference type="EMBL" id="KAF9605279.1"/>
    </source>
</evidence>
<feature type="region of interest" description="Disordered" evidence="4">
    <location>
        <begin position="138"/>
        <end position="189"/>
    </location>
</feature>
<comment type="caution">
    <text evidence="6">The sequence shown here is derived from an EMBL/GenBank/DDBJ whole genome shotgun (WGS) entry which is preliminary data.</text>
</comment>
<feature type="region of interest" description="Disordered" evidence="4">
    <location>
        <begin position="251"/>
        <end position="343"/>
    </location>
</feature>
<dbReference type="PANTHER" id="PTHR23147">
    <property type="entry name" value="SERINE/ARGININE RICH SPLICING FACTOR"/>
    <property type="match status" value="1"/>
</dbReference>
<name>A0A835HTX3_9MAGN</name>
<gene>
    <name evidence="6" type="ORF">IFM89_015895</name>
</gene>
<dbReference type="SUPFAM" id="SSF54928">
    <property type="entry name" value="RNA-binding domain, RBD"/>
    <property type="match status" value="1"/>
</dbReference>
<organism evidence="6 7">
    <name type="scientific">Coptis chinensis</name>
    <dbReference type="NCBI Taxonomy" id="261450"/>
    <lineage>
        <taxon>Eukaryota</taxon>
        <taxon>Viridiplantae</taxon>
        <taxon>Streptophyta</taxon>
        <taxon>Embryophyta</taxon>
        <taxon>Tracheophyta</taxon>
        <taxon>Spermatophyta</taxon>
        <taxon>Magnoliopsida</taxon>
        <taxon>Ranunculales</taxon>
        <taxon>Ranunculaceae</taxon>
        <taxon>Coptidoideae</taxon>
        <taxon>Coptis</taxon>
    </lineage>
</organism>
<feature type="domain" description="RRM" evidence="5">
    <location>
        <begin position="60"/>
        <end position="138"/>
    </location>
</feature>
<dbReference type="GO" id="GO:0006397">
    <property type="term" value="P:mRNA processing"/>
    <property type="evidence" value="ECO:0007669"/>
    <property type="project" value="UniProtKB-KW"/>
</dbReference>
<dbReference type="InterPro" id="IPR035979">
    <property type="entry name" value="RBD_domain_sf"/>
</dbReference>
<feature type="compositionally biased region" description="Basic and acidic residues" evidence="4">
    <location>
        <begin position="267"/>
        <end position="277"/>
    </location>
</feature>
<keyword evidence="3" id="KW-0694">RNA-binding</keyword>
<dbReference type="OrthoDB" id="439808at2759"/>
<dbReference type="Proteomes" id="UP000631114">
    <property type="component" value="Unassembled WGS sequence"/>
</dbReference>
<evidence type="ECO:0000256" key="2">
    <source>
        <dbReference type="ARBA" id="ARBA00023187"/>
    </source>
</evidence>
<dbReference type="InterPro" id="IPR000504">
    <property type="entry name" value="RRM_dom"/>
</dbReference>
<keyword evidence="7" id="KW-1185">Reference proteome</keyword>
<dbReference type="InterPro" id="IPR012677">
    <property type="entry name" value="Nucleotide-bd_a/b_plait_sf"/>
</dbReference>
<dbReference type="SMART" id="SM00360">
    <property type="entry name" value="RRM"/>
    <property type="match status" value="1"/>
</dbReference>
<feature type="compositionally biased region" description="Basic and acidic residues" evidence="4">
    <location>
        <begin position="29"/>
        <end position="39"/>
    </location>
</feature>
<keyword evidence="2" id="KW-0508">mRNA splicing</keyword>
<keyword evidence="1" id="KW-0507">mRNA processing</keyword>